<protein>
    <submittedName>
        <fullName evidence="2">Uncharacterized protein</fullName>
    </submittedName>
</protein>
<dbReference type="OrthoDB" id="63113at2759"/>
<comment type="caution">
    <text evidence="2">The sequence shown here is derived from an EMBL/GenBank/DDBJ whole genome shotgun (WGS) entry which is preliminary data.</text>
</comment>
<evidence type="ECO:0000313" key="2">
    <source>
        <dbReference type="EMBL" id="KAG8477749.1"/>
    </source>
</evidence>
<dbReference type="EMBL" id="JAHUZN010000011">
    <property type="protein sequence ID" value="KAG8477749.1"/>
    <property type="molecule type" value="Genomic_DNA"/>
</dbReference>
<evidence type="ECO:0000256" key="1">
    <source>
        <dbReference type="SAM" id="MobiDB-lite"/>
    </source>
</evidence>
<gene>
    <name evidence="2" type="ORF">CXB51_027584</name>
</gene>
<sequence>MKRNLNYFRVNYSMLIGSPLPRPPMAPNLHDCLLGRIRGLVLPLFFPRRSLVHSQPSDRRPPRAGDPRRNYDRSSGSHRRLVERVGFDFGGALIVGLHAALRGTEDLYSGGADGSDEGLVSVVGSPS</sequence>
<feature type="compositionally biased region" description="Basic and acidic residues" evidence="1">
    <location>
        <begin position="56"/>
        <end position="72"/>
    </location>
</feature>
<reference evidence="2 3" key="1">
    <citation type="journal article" date="2021" name="bioRxiv">
        <title>The Gossypium anomalum genome as a resource for cotton improvement and evolutionary analysis of hybrid incompatibility.</title>
        <authorList>
            <person name="Grover C.E."/>
            <person name="Yuan D."/>
            <person name="Arick M.A."/>
            <person name="Miller E.R."/>
            <person name="Hu G."/>
            <person name="Peterson D.G."/>
            <person name="Wendel J.F."/>
            <person name="Udall J.A."/>
        </authorList>
    </citation>
    <scope>NUCLEOTIDE SEQUENCE [LARGE SCALE GENOMIC DNA]</scope>
    <source>
        <strain evidence="2">JFW-Udall</strain>
        <tissue evidence="2">Leaf</tissue>
    </source>
</reference>
<feature type="region of interest" description="Disordered" evidence="1">
    <location>
        <begin position="106"/>
        <end position="127"/>
    </location>
</feature>
<accession>A0A8J5Y610</accession>
<evidence type="ECO:0000313" key="3">
    <source>
        <dbReference type="Proteomes" id="UP000701853"/>
    </source>
</evidence>
<keyword evidence="3" id="KW-1185">Reference proteome</keyword>
<feature type="region of interest" description="Disordered" evidence="1">
    <location>
        <begin position="52"/>
        <end position="77"/>
    </location>
</feature>
<name>A0A8J5Y610_9ROSI</name>
<dbReference type="AlphaFoldDB" id="A0A8J5Y610"/>
<dbReference type="Proteomes" id="UP000701853">
    <property type="component" value="Chromosome 11"/>
</dbReference>
<organism evidence="2 3">
    <name type="scientific">Gossypium anomalum</name>
    <dbReference type="NCBI Taxonomy" id="47600"/>
    <lineage>
        <taxon>Eukaryota</taxon>
        <taxon>Viridiplantae</taxon>
        <taxon>Streptophyta</taxon>
        <taxon>Embryophyta</taxon>
        <taxon>Tracheophyta</taxon>
        <taxon>Spermatophyta</taxon>
        <taxon>Magnoliopsida</taxon>
        <taxon>eudicotyledons</taxon>
        <taxon>Gunneridae</taxon>
        <taxon>Pentapetalae</taxon>
        <taxon>rosids</taxon>
        <taxon>malvids</taxon>
        <taxon>Malvales</taxon>
        <taxon>Malvaceae</taxon>
        <taxon>Malvoideae</taxon>
        <taxon>Gossypium</taxon>
    </lineage>
</organism>
<proteinExistence type="predicted"/>